<dbReference type="EMBL" id="CAKXAJ010016041">
    <property type="protein sequence ID" value="CAH2216601.1"/>
    <property type="molecule type" value="Genomic_DNA"/>
</dbReference>
<gene>
    <name evidence="1" type="primary">jg21449</name>
    <name evidence="1" type="ORF">PAEG_LOCUS4591</name>
</gene>
<dbReference type="AlphaFoldDB" id="A0A8S4QPG8"/>
<organism evidence="1 2">
    <name type="scientific">Pararge aegeria aegeria</name>
    <dbReference type="NCBI Taxonomy" id="348720"/>
    <lineage>
        <taxon>Eukaryota</taxon>
        <taxon>Metazoa</taxon>
        <taxon>Ecdysozoa</taxon>
        <taxon>Arthropoda</taxon>
        <taxon>Hexapoda</taxon>
        <taxon>Insecta</taxon>
        <taxon>Pterygota</taxon>
        <taxon>Neoptera</taxon>
        <taxon>Endopterygota</taxon>
        <taxon>Lepidoptera</taxon>
        <taxon>Glossata</taxon>
        <taxon>Ditrysia</taxon>
        <taxon>Papilionoidea</taxon>
        <taxon>Nymphalidae</taxon>
        <taxon>Satyrinae</taxon>
        <taxon>Satyrini</taxon>
        <taxon>Parargina</taxon>
        <taxon>Pararge</taxon>
    </lineage>
</organism>
<comment type="caution">
    <text evidence="1">The sequence shown here is derived from an EMBL/GenBank/DDBJ whole genome shotgun (WGS) entry which is preliminary data.</text>
</comment>
<name>A0A8S4QPG8_9NEOP</name>
<protein>
    <submittedName>
        <fullName evidence="1">Jg21449 protein</fullName>
    </submittedName>
</protein>
<evidence type="ECO:0000313" key="1">
    <source>
        <dbReference type="EMBL" id="CAH2216601.1"/>
    </source>
</evidence>
<proteinExistence type="predicted"/>
<dbReference type="OrthoDB" id="10249065at2759"/>
<dbReference type="Proteomes" id="UP000838756">
    <property type="component" value="Unassembled WGS sequence"/>
</dbReference>
<evidence type="ECO:0000313" key="2">
    <source>
        <dbReference type="Proteomes" id="UP000838756"/>
    </source>
</evidence>
<keyword evidence="2" id="KW-1185">Reference proteome</keyword>
<accession>A0A8S4QPG8</accession>
<reference evidence="1" key="1">
    <citation type="submission" date="2022-03" db="EMBL/GenBank/DDBJ databases">
        <authorList>
            <person name="Lindestad O."/>
        </authorList>
    </citation>
    <scope>NUCLEOTIDE SEQUENCE</scope>
</reference>
<sequence length="36" mass="4375">MSNVKIKVISRNPEDYLRATKRDIHKLPRNYDPRLH</sequence>
<feature type="non-terminal residue" evidence="1">
    <location>
        <position position="1"/>
    </location>
</feature>